<feature type="modified residue" description="4-aspartylphosphate" evidence="1">
    <location>
        <position position="57"/>
    </location>
</feature>
<name>K9ZZQ3_DEIPD</name>
<dbReference type="InterPro" id="IPR001789">
    <property type="entry name" value="Sig_transdc_resp-reg_receiver"/>
</dbReference>
<dbReference type="EMBL" id="CP003382">
    <property type="protein sequence ID" value="AFZ67093.1"/>
    <property type="molecule type" value="Genomic_DNA"/>
</dbReference>
<keyword evidence="1" id="KW-0597">Phosphoprotein</keyword>
<evidence type="ECO:0000256" key="1">
    <source>
        <dbReference type="PROSITE-ProRule" id="PRU00169"/>
    </source>
</evidence>
<dbReference type="PANTHER" id="PTHR44520">
    <property type="entry name" value="RESPONSE REGULATOR RCP1-RELATED"/>
    <property type="match status" value="1"/>
</dbReference>
<dbReference type="RefSeq" id="WP_015235401.1">
    <property type="nucleotide sequence ID" value="NC_019793.1"/>
</dbReference>
<dbReference type="KEGG" id="dpd:Deipe_1552"/>
<dbReference type="PROSITE" id="PS50110">
    <property type="entry name" value="RESPONSE_REGULATORY"/>
    <property type="match status" value="1"/>
</dbReference>
<dbReference type="Pfam" id="PF00072">
    <property type="entry name" value="Response_reg"/>
    <property type="match status" value="1"/>
</dbReference>
<keyword evidence="3" id="KW-0238">DNA-binding</keyword>
<dbReference type="Proteomes" id="UP000010467">
    <property type="component" value="Chromosome"/>
</dbReference>
<dbReference type="PANTHER" id="PTHR44520:SF1">
    <property type="entry name" value="TWO-COMPONENT SYSTEM REGULATORY PROTEIN"/>
    <property type="match status" value="1"/>
</dbReference>
<dbReference type="HOGENOM" id="CLU_000445_69_17_0"/>
<dbReference type="CDD" id="cd17557">
    <property type="entry name" value="REC_Rcp-like"/>
    <property type="match status" value="1"/>
</dbReference>
<evidence type="ECO:0000313" key="4">
    <source>
        <dbReference type="Proteomes" id="UP000010467"/>
    </source>
</evidence>
<dbReference type="Gene3D" id="3.40.50.2300">
    <property type="match status" value="1"/>
</dbReference>
<reference evidence="4" key="1">
    <citation type="submission" date="2012-03" db="EMBL/GenBank/DDBJ databases">
        <title>Complete sequence of chromosome of Deinococcus peraridilitoris DSM 19664.</title>
        <authorList>
            <person name="Lucas S."/>
            <person name="Copeland A."/>
            <person name="Lapidus A."/>
            <person name="Glavina del Rio T."/>
            <person name="Dalin E."/>
            <person name="Tice H."/>
            <person name="Bruce D."/>
            <person name="Goodwin L."/>
            <person name="Pitluck S."/>
            <person name="Peters L."/>
            <person name="Mikhailova N."/>
            <person name="Lu M."/>
            <person name="Kyrpides N."/>
            <person name="Mavromatis K."/>
            <person name="Ivanova N."/>
            <person name="Brettin T."/>
            <person name="Detter J.C."/>
            <person name="Han C."/>
            <person name="Larimer F."/>
            <person name="Land M."/>
            <person name="Hauser L."/>
            <person name="Markowitz V."/>
            <person name="Cheng J.-F."/>
            <person name="Hugenholtz P."/>
            <person name="Woyke T."/>
            <person name="Wu D."/>
            <person name="Pukall R."/>
            <person name="Steenblock K."/>
            <person name="Brambilla E."/>
            <person name="Klenk H.-P."/>
            <person name="Eisen J.A."/>
        </authorList>
    </citation>
    <scope>NUCLEOTIDE SEQUENCE [LARGE SCALE GENOMIC DNA]</scope>
    <source>
        <strain evidence="4">DSM 19664 / LMG 22246 / CIP 109416 / KR-200</strain>
    </source>
</reference>
<feature type="domain" description="Response regulatory" evidence="2">
    <location>
        <begin position="3"/>
        <end position="124"/>
    </location>
</feature>
<dbReference type="GO" id="GO:0003677">
    <property type="term" value="F:DNA binding"/>
    <property type="evidence" value="ECO:0007669"/>
    <property type="project" value="UniProtKB-KW"/>
</dbReference>
<organism evidence="3 4">
    <name type="scientific">Deinococcus peraridilitoris (strain DSM 19664 / LMG 22246 / CIP 109416 / KR-200)</name>
    <dbReference type="NCBI Taxonomy" id="937777"/>
    <lineage>
        <taxon>Bacteria</taxon>
        <taxon>Thermotogati</taxon>
        <taxon>Deinococcota</taxon>
        <taxon>Deinococci</taxon>
        <taxon>Deinococcales</taxon>
        <taxon>Deinococcaceae</taxon>
        <taxon>Deinococcus</taxon>
    </lineage>
</organism>
<evidence type="ECO:0000313" key="3">
    <source>
        <dbReference type="EMBL" id="AFZ67093.1"/>
    </source>
</evidence>
<proteinExistence type="predicted"/>
<dbReference type="PATRIC" id="fig|937777.3.peg.1554"/>
<dbReference type="OrthoDB" id="9785718at2"/>
<dbReference type="eggNOG" id="COG0745">
    <property type="taxonomic scope" value="Bacteria"/>
</dbReference>
<sequence length="140" mass="15781">MPPILLVEDNPLDVELAMIAFEECGLQRQVIHKSDGHEALEYLTHQPGPLPRLVLLDLNMPRVNGFEVLQAMKQHATYQHVPVVVFTTSETDTDRERCYELGADDFLHKPNNLGDLREIFEALQEKWLSPPAGASTHLAS</sequence>
<protein>
    <submittedName>
        <fullName evidence="3">Response regulator with CheY-like receiver domain and winged-helix DNA-binding domain protein</fullName>
    </submittedName>
</protein>
<dbReference type="InterPro" id="IPR052893">
    <property type="entry name" value="TCS_response_regulator"/>
</dbReference>
<dbReference type="STRING" id="937777.Deipe_1552"/>
<dbReference type="AlphaFoldDB" id="K9ZZQ3"/>
<accession>K9ZZQ3</accession>
<evidence type="ECO:0000259" key="2">
    <source>
        <dbReference type="PROSITE" id="PS50110"/>
    </source>
</evidence>
<dbReference type="InterPro" id="IPR011006">
    <property type="entry name" value="CheY-like_superfamily"/>
</dbReference>
<dbReference type="SMART" id="SM00448">
    <property type="entry name" value="REC"/>
    <property type="match status" value="1"/>
</dbReference>
<gene>
    <name evidence="3" type="ordered locus">Deipe_1552</name>
</gene>
<dbReference type="GO" id="GO:0000160">
    <property type="term" value="P:phosphorelay signal transduction system"/>
    <property type="evidence" value="ECO:0007669"/>
    <property type="project" value="InterPro"/>
</dbReference>
<dbReference type="SUPFAM" id="SSF52172">
    <property type="entry name" value="CheY-like"/>
    <property type="match status" value="1"/>
</dbReference>
<keyword evidence="4" id="KW-1185">Reference proteome</keyword>